<reference evidence="2" key="1">
    <citation type="submission" date="2020-03" db="EMBL/GenBank/DDBJ databases">
        <title>A high-quality chromosome-level genome assembly of a woody plant with both climbing and erect habits, Rhamnella rubrinervis.</title>
        <authorList>
            <person name="Lu Z."/>
            <person name="Yang Y."/>
            <person name="Zhu X."/>
            <person name="Sun Y."/>
        </authorList>
    </citation>
    <scope>NUCLEOTIDE SEQUENCE</scope>
    <source>
        <strain evidence="2">BYM</strain>
        <tissue evidence="2">Leaf</tissue>
    </source>
</reference>
<proteinExistence type="predicted"/>
<gene>
    <name evidence="2" type="ORF">FNV43_RR10715</name>
</gene>
<name>A0A8K0H4L1_9ROSA</name>
<dbReference type="Proteomes" id="UP000796880">
    <property type="component" value="Unassembled WGS sequence"/>
</dbReference>
<feature type="region of interest" description="Disordered" evidence="1">
    <location>
        <begin position="117"/>
        <end position="194"/>
    </location>
</feature>
<sequence length="194" mass="21843">MATFCISYMKPAKRKIHPTAGESLKMPLPDFALRPRISKGSGSPTKERDRALGTKTKSLTYILSEDSFLSTILAPRKKLPEQQEGGTLKRRTLTLIVRRNSRSLLRMPDIYMMRHQADKAGHSRPLAAKEGGREDLEITSGEDGRMKEMPSREPTGCPGLDLERAIPEEAMRLRRMKSRSGPNFRLYDGDGDQD</sequence>
<comment type="caution">
    <text evidence="2">The sequence shown here is derived from an EMBL/GenBank/DDBJ whole genome shotgun (WGS) entry which is preliminary data.</text>
</comment>
<accession>A0A8K0H4L1</accession>
<feature type="compositionally biased region" description="Basic and acidic residues" evidence="1">
    <location>
        <begin position="161"/>
        <end position="172"/>
    </location>
</feature>
<dbReference type="EMBL" id="VOIH02000005">
    <property type="protein sequence ID" value="KAF3445539.1"/>
    <property type="molecule type" value="Genomic_DNA"/>
</dbReference>
<evidence type="ECO:0000256" key="1">
    <source>
        <dbReference type="SAM" id="MobiDB-lite"/>
    </source>
</evidence>
<feature type="region of interest" description="Disordered" evidence="1">
    <location>
        <begin position="33"/>
        <end position="53"/>
    </location>
</feature>
<feature type="compositionally biased region" description="Basic and acidic residues" evidence="1">
    <location>
        <begin position="130"/>
        <end position="151"/>
    </location>
</feature>
<evidence type="ECO:0000313" key="2">
    <source>
        <dbReference type="EMBL" id="KAF3445539.1"/>
    </source>
</evidence>
<evidence type="ECO:0000313" key="3">
    <source>
        <dbReference type="Proteomes" id="UP000796880"/>
    </source>
</evidence>
<keyword evidence="3" id="KW-1185">Reference proteome</keyword>
<protein>
    <submittedName>
        <fullName evidence="2">Uncharacterized protein</fullName>
    </submittedName>
</protein>
<organism evidence="2 3">
    <name type="scientific">Rhamnella rubrinervis</name>
    <dbReference type="NCBI Taxonomy" id="2594499"/>
    <lineage>
        <taxon>Eukaryota</taxon>
        <taxon>Viridiplantae</taxon>
        <taxon>Streptophyta</taxon>
        <taxon>Embryophyta</taxon>
        <taxon>Tracheophyta</taxon>
        <taxon>Spermatophyta</taxon>
        <taxon>Magnoliopsida</taxon>
        <taxon>eudicotyledons</taxon>
        <taxon>Gunneridae</taxon>
        <taxon>Pentapetalae</taxon>
        <taxon>rosids</taxon>
        <taxon>fabids</taxon>
        <taxon>Rosales</taxon>
        <taxon>Rhamnaceae</taxon>
        <taxon>rhamnoid group</taxon>
        <taxon>Rhamneae</taxon>
        <taxon>Rhamnella</taxon>
    </lineage>
</organism>
<dbReference type="AlphaFoldDB" id="A0A8K0H4L1"/>